<comment type="cofactor">
    <cofactor evidence="8">
        <name>a divalent metal cation</name>
        <dbReference type="ChEBI" id="CHEBI:60240"/>
    </cofactor>
    <text evidence="8">Binds 2 divalent metal cations per subunit.</text>
</comment>
<keyword evidence="10" id="KW-1185">Reference proteome</keyword>
<evidence type="ECO:0000313" key="10">
    <source>
        <dbReference type="Proteomes" id="UP000267017"/>
    </source>
</evidence>
<evidence type="ECO:0000256" key="5">
    <source>
        <dbReference type="ARBA" id="ARBA00022801"/>
    </source>
</evidence>
<feature type="binding site" evidence="8">
    <location>
        <position position="233"/>
    </location>
    <ligand>
        <name>Zn(2+)</name>
        <dbReference type="ChEBI" id="CHEBI:29105"/>
        <label>1</label>
    </ligand>
</feature>
<name>A0A3P3TXZ4_9BACL</name>
<feature type="binding site" evidence="8">
    <location>
        <position position="66"/>
    </location>
    <ligand>
        <name>Zn(2+)</name>
        <dbReference type="ChEBI" id="CHEBI:29105"/>
        <label>1</label>
    </ligand>
</feature>
<evidence type="ECO:0000313" key="9">
    <source>
        <dbReference type="EMBL" id="RRJ62654.1"/>
    </source>
</evidence>
<dbReference type="InterPro" id="IPR051464">
    <property type="entry name" value="Peptidase_M42_aminopept"/>
</dbReference>
<dbReference type="SUPFAM" id="SSF101821">
    <property type="entry name" value="Aminopeptidase/glucanase lid domain"/>
    <property type="match status" value="1"/>
</dbReference>
<dbReference type="Gene3D" id="3.40.630.10">
    <property type="entry name" value="Zn peptidases"/>
    <property type="match status" value="1"/>
</dbReference>
<gene>
    <name evidence="9" type="ORF">EHV15_06645</name>
</gene>
<evidence type="ECO:0000256" key="8">
    <source>
        <dbReference type="PIRSR" id="PIRSR001123-2"/>
    </source>
</evidence>
<feature type="binding site" evidence="8">
    <location>
        <position position="211"/>
    </location>
    <ligand>
        <name>Zn(2+)</name>
        <dbReference type="ChEBI" id="CHEBI:29105"/>
        <label>2</label>
    </ligand>
</feature>
<dbReference type="PIRSF" id="PIRSF001123">
    <property type="entry name" value="PepA_GA"/>
    <property type="match status" value="1"/>
</dbReference>
<dbReference type="EMBL" id="RRCN01000001">
    <property type="protein sequence ID" value="RRJ62654.1"/>
    <property type="molecule type" value="Genomic_DNA"/>
</dbReference>
<dbReference type="InterPro" id="IPR023367">
    <property type="entry name" value="Peptidase_M42_dom2"/>
</dbReference>
<dbReference type="GO" id="GO:0006508">
    <property type="term" value="P:proteolysis"/>
    <property type="evidence" value="ECO:0007669"/>
    <property type="project" value="UniProtKB-KW"/>
</dbReference>
<dbReference type="PANTHER" id="PTHR32481:SF0">
    <property type="entry name" value="AMINOPEPTIDASE YPDE-RELATED"/>
    <property type="match status" value="1"/>
</dbReference>
<accession>A0A3P3TXZ4</accession>
<dbReference type="InterPro" id="IPR008007">
    <property type="entry name" value="Peptidase_M42"/>
</dbReference>
<dbReference type="SUPFAM" id="SSF53187">
    <property type="entry name" value="Zn-dependent exopeptidases"/>
    <property type="match status" value="1"/>
</dbReference>
<evidence type="ECO:0000256" key="4">
    <source>
        <dbReference type="ARBA" id="ARBA00022723"/>
    </source>
</evidence>
<reference evidence="9 10" key="1">
    <citation type="submission" date="2018-11" db="EMBL/GenBank/DDBJ databases">
        <title>Genome sequencing of Paenibacillus sp. KCOM 3021 (= ChDC PVNT-B20).</title>
        <authorList>
            <person name="Kook J.-K."/>
            <person name="Park S.-N."/>
            <person name="Lim Y.K."/>
        </authorList>
    </citation>
    <scope>NUCLEOTIDE SEQUENCE [LARGE SCALE GENOMIC DNA]</scope>
    <source>
        <strain evidence="9 10">KCOM 3021</strain>
    </source>
</reference>
<evidence type="ECO:0000256" key="6">
    <source>
        <dbReference type="PIRNR" id="PIRNR001123"/>
    </source>
</evidence>
<comment type="caution">
    <text evidence="9">The sequence shown here is derived from an EMBL/GenBank/DDBJ whole genome shotgun (WGS) entry which is preliminary data.</text>
</comment>
<comment type="similarity">
    <text evidence="1 6">Belongs to the peptidase M42 family.</text>
</comment>
<dbReference type="RefSeq" id="WP_128630540.1">
    <property type="nucleotide sequence ID" value="NZ_RRCN01000001.1"/>
</dbReference>
<dbReference type="GO" id="GO:0046872">
    <property type="term" value="F:metal ion binding"/>
    <property type="evidence" value="ECO:0007669"/>
    <property type="project" value="UniProtKB-UniRule"/>
</dbReference>
<dbReference type="GO" id="GO:0004177">
    <property type="term" value="F:aminopeptidase activity"/>
    <property type="evidence" value="ECO:0007669"/>
    <property type="project" value="UniProtKB-UniRule"/>
</dbReference>
<evidence type="ECO:0000256" key="7">
    <source>
        <dbReference type="PIRSR" id="PIRSR001123-1"/>
    </source>
</evidence>
<feature type="binding site" evidence="8">
    <location>
        <position position="178"/>
    </location>
    <ligand>
        <name>Zn(2+)</name>
        <dbReference type="ChEBI" id="CHEBI:29105"/>
        <label>2</label>
    </ligand>
</feature>
<dbReference type="OrthoDB" id="9772053at2"/>
<feature type="active site" description="Proton acceptor" evidence="7">
    <location>
        <position position="210"/>
    </location>
</feature>
<sequence length="366" mass="40205">MEETLKLLEKLTSIGAPSGNEVPLAKYLSNYMRSFAEEVVVDHLGNVMGRITPLRPDAPRIMISAHMDEVSFMVHKIQPDGFLKITRNGGIPEKNLLGQLVELLGDEGPVKGLIGTRSHHLTGMDQRYQVVPIEDLFVDAGFRSKEEAEAAGIRVGTPVVYKRTFFRSGSRVFSNALDDRIGITAMLEAGKRLAKERVDAEVWLVGSVQEEWSLRGILPATRYLKPDMALCIDIYPATDTPDLNAKADLGLGKGPVISEYNFHGRGTLMGLIPDQVLRDTAIEAARQGGIPIQRGALIGVLTDASYVQYEGTGIATLDMAIAARYSHSAVESSDIEDLRQLIDLIVRTTLLWPAMPKKTRKDLILS</sequence>
<feature type="binding site" evidence="8">
    <location>
        <position position="327"/>
    </location>
    <ligand>
        <name>Zn(2+)</name>
        <dbReference type="ChEBI" id="CHEBI:29105"/>
        <label>2</label>
    </ligand>
</feature>
<protein>
    <submittedName>
        <fullName evidence="9">M42 family peptidase</fullName>
    </submittedName>
</protein>
<evidence type="ECO:0000256" key="3">
    <source>
        <dbReference type="ARBA" id="ARBA00022670"/>
    </source>
</evidence>
<evidence type="ECO:0000256" key="1">
    <source>
        <dbReference type="ARBA" id="ARBA00006272"/>
    </source>
</evidence>
<dbReference type="AlphaFoldDB" id="A0A3P3TXZ4"/>
<dbReference type="Pfam" id="PF05343">
    <property type="entry name" value="Peptidase_M42"/>
    <property type="match status" value="1"/>
</dbReference>
<feature type="binding site" evidence="8">
    <location>
        <position position="178"/>
    </location>
    <ligand>
        <name>Zn(2+)</name>
        <dbReference type="ChEBI" id="CHEBI:29105"/>
        <label>1</label>
    </ligand>
</feature>
<dbReference type="Proteomes" id="UP000267017">
    <property type="component" value="Unassembled WGS sequence"/>
</dbReference>
<keyword evidence="2" id="KW-0031">Aminopeptidase</keyword>
<proteinExistence type="inferred from homology"/>
<keyword evidence="5" id="KW-0378">Hydrolase</keyword>
<keyword evidence="4 8" id="KW-0479">Metal-binding</keyword>
<dbReference type="Gene3D" id="2.40.30.40">
    <property type="entry name" value="Peptidase M42, domain 2"/>
    <property type="match status" value="1"/>
</dbReference>
<keyword evidence="3" id="KW-0645">Protease</keyword>
<evidence type="ECO:0000256" key="2">
    <source>
        <dbReference type="ARBA" id="ARBA00022438"/>
    </source>
</evidence>
<dbReference type="PANTHER" id="PTHR32481">
    <property type="entry name" value="AMINOPEPTIDASE"/>
    <property type="match status" value="1"/>
</dbReference>
<organism evidence="9 10">
    <name type="scientific">Paenibacillus oralis</name>
    <dbReference type="NCBI Taxonomy" id="2490856"/>
    <lineage>
        <taxon>Bacteria</taxon>
        <taxon>Bacillati</taxon>
        <taxon>Bacillota</taxon>
        <taxon>Bacilli</taxon>
        <taxon>Bacillales</taxon>
        <taxon>Paenibacillaceae</taxon>
        <taxon>Paenibacillus</taxon>
    </lineage>
</organism>